<reference evidence="1" key="1">
    <citation type="journal article" date="2015" name="Nature">
        <title>Complex archaea that bridge the gap between prokaryotes and eukaryotes.</title>
        <authorList>
            <person name="Spang A."/>
            <person name="Saw J.H."/>
            <person name="Jorgensen S.L."/>
            <person name="Zaremba-Niedzwiedzka K."/>
            <person name="Martijn J."/>
            <person name="Lind A.E."/>
            <person name="van Eijk R."/>
            <person name="Schleper C."/>
            <person name="Guy L."/>
            <person name="Ettema T.J."/>
        </authorList>
    </citation>
    <scope>NUCLEOTIDE SEQUENCE</scope>
</reference>
<evidence type="ECO:0000313" key="1">
    <source>
        <dbReference type="EMBL" id="KKN25989.1"/>
    </source>
</evidence>
<gene>
    <name evidence="1" type="ORF">LCGC14_0879270</name>
</gene>
<organism evidence="1">
    <name type="scientific">marine sediment metagenome</name>
    <dbReference type="NCBI Taxonomy" id="412755"/>
    <lineage>
        <taxon>unclassified sequences</taxon>
        <taxon>metagenomes</taxon>
        <taxon>ecological metagenomes</taxon>
    </lineage>
</organism>
<dbReference type="EMBL" id="LAZR01002755">
    <property type="protein sequence ID" value="KKN25989.1"/>
    <property type="molecule type" value="Genomic_DNA"/>
</dbReference>
<proteinExistence type="predicted"/>
<name>A0A0F9P7A6_9ZZZZ</name>
<comment type="caution">
    <text evidence="1">The sequence shown here is derived from an EMBL/GenBank/DDBJ whole genome shotgun (WGS) entry which is preliminary data.</text>
</comment>
<dbReference type="AlphaFoldDB" id="A0A0F9P7A6"/>
<protein>
    <submittedName>
        <fullName evidence="1">Uncharacterized protein</fullName>
    </submittedName>
</protein>
<sequence length="108" mass="11920">MGKEQFLQEHGTLVNPLDYDKDASRVWATRQLNELPVVLVDNGPFTAAAIGYCEKEVVDFLDPDDPRSRVLYMVNVDDIALACDGGGAALVSWLKRAGTEFEGLETFN</sequence>
<accession>A0A0F9P7A6</accession>